<reference evidence="3" key="1">
    <citation type="submission" date="2025-08" db="UniProtKB">
        <authorList>
            <consortium name="Ensembl"/>
        </authorList>
    </citation>
    <scope>IDENTIFICATION</scope>
</reference>
<dbReference type="OrthoDB" id="8842296at2759"/>
<protein>
    <submittedName>
        <fullName evidence="3">Uncharacterized protein</fullName>
    </submittedName>
</protein>
<evidence type="ECO:0000256" key="2">
    <source>
        <dbReference type="SAM" id="MobiDB-lite"/>
    </source>
</evidence>
<feature type="region of interest" description="Disordered" evidence="2">
    <location>
        <begin position="1"/>
        <end position="23"/>
    </location>
</feature>
<organism evidence="3 4">
    <name type="scientific">Malurus cyaneus samueli</name>
    <dbReference type="NCBI Taxonomy" id="2593467"/>
    <lineage>
        <taxon>Eukaryota</taxon>
        <taxon>Metazoa</taxon>
        <taxon>Chordata</taxon>
        <taxon>Craniata</taxon>
        <taxon>Vertebrata</taxon>
        <taxon>Euteleostomi</taxon>
        <taxon>Archelosauria</taxon>
        <taxon>Archosauria</taxon>
        <taxon>Dinosauria</taxon>
        <taxon>Saurischia</taxon>
        <taxon>Theropoda</taxon>
        <taxon>Coelurosauria</taxon>
        <taxon>Aves</taxon>
        <taxon>Neognathae</taxon>
        <taxon>Neoaves</taxon>
        <taxon>Telluraves</taxon>
        <taxon>Australaves</taxon>
        <taxon>Passeriformes</taxon>
        <taxon>Meliphagoidea</taxon>
        <taxon>Maluridae</taxon>
        <taxon>Malurus</taxon>
    </lineage>
</organism>
<dbReference type="PANTHER" id="PTHR47147:SF1">
    <property type="entry name" value="SYNCOILIN"/>
    <property type="match status" value="1"/>
</dbReference>
<feature type="coiled-coil region" evidence="1">
    <location>
        <begin position="319"/>
        <end position="353"/>
    </location>
</feature>
<evidence type="ECO:0000313" key="4">
    <source>
        <dbReference type="Proteomes" id="UP000694560"/>
    </source>
</evidence>
<reference evidence="3" key="2">
    <citation type="submission" date="2025-09" db="UniProtKB">
        <authorList>
            <consortium name="Ensembl"/>
        </authorList>
    </citation>
    <scope>IDENTIFICATION</scope>
</reference>
<evidence type="ECO:0000313" key="3">
    <source>
        <dbReference type="Ensembl" id="ENSMCSP00000011443.1"/>
    </source>
</evidence>
<keyword evidence="4" id="KW-1185">Reference proteome</keyword>
<feature type="coiled-coil region" evidence="1">
    <location>
        <begin position="133"/>
        <end position="206"/>
    </location>
</feature>
<dbReference type="InterPro" id="IPR027702">
    <property type="entry name" value="Syncoilin"/>
</dbReference>
<dbReference type="Ensembl" id="ENSMCST00000011742.1">
    <property type="protein sequence ID" value="ENSMCSP00000011443.1"/>
    <property type="gene ID" value="ENSMCSG00000008107.1"/>
</dbReference>
<keyword evidence="1" id="KW-0175">Coiled coil</keyword>
<dbReference type="PANTHER" id="PTHR47147">
    <property type="entry name" value="SYNCOILIN"/>
    <property type="match status" value="1"/>
</dbReference>
<dbReference type="GO" id="GO:0005882">
    <property type="term" value="C:intermediate filament"/>
    <property type="evidence" value="ECO:0007669"/>
    <property type="project" value="InterPro"/>
</dbReference>
<proteinExistence type="predicted"/>
<feature type="region of interest" description="Disordered" evidence="2">
    <location>
        <begin position="96"/>
        <end position="119"/>
    </location>
</feature>
<name>A0A8C5X571_9PASS</name>
<evidence type="ECO:0000256" key="1">
    <source>
        <dbReference type="SAM" id="Coils"/>
    </source>
</evidence>
<dbReference type="AlphaFoldDB" id="A0A8C5X571"/>
<sequence>MDASGTGIPADAGGTKIPLGMGGDGTGIPLDMDTDRAGIPDNANGTKIPLDMGSDGAGIPLDMDTDRAGILLDVGAERAGIPLDMDTDRAGIPNDTEGAGIPQDMDAEAAGSPVDSDTAERRCLSLEELGDYFQECIEIVEQLERERDELISELAQLREPALQEIRHAHQEIQAACRLLAKVELERDNLRDEIRQIKQKLFKVTKECVACQYQLESRRHDLSVSPLCPPSWEGYFWPGLRDKAIQYLQEHFWQRGSKLISSFSTLSVLSSQSLPPPRSFWKLPFPIHHGFALKLLGQSQGSNREQEPSPDAFFPIQEQVEELEDRLKELKNGVQLQQRKNQELEELRSSLHRELSIYKWVELLELFVWFHSAFHSGEFLNLQKVWGLFYSPLWPTANRDLMEIPAVASQKAGVATEVVLSLGVHVKMKFGSRAVDDGTVCAWFYSVFHSG</sequence>
<dbReference type="Proteomes" id="UP000694560">
    <property type="component" value="Unplaced"/>
</dbReference>
<accession>A0A8C5X571</accession>